<keyword evidence="2" id="KW-0456">Lyase</keyword>
<dbReference type="InterPro" id="IPR001608">
    <property type="entry name" value="Ala_racemase_N"/>
</dbReference>
<dbReference type="SUPFAM" id="SSF51419">
    <property type="entry name" value="PLP-binding barrel"/>
    <property type="match status" value="1"/>
</dbReference>
<feature type="domain" description="D-serine dehydratase-like" evidence="3">
    <location>
        <begin position="277"/>
        <end position="362"/>
    </location>
</feature>
<keyword evidence="5" id="KW-1185">Reference proteome</keyword>
<dbReference type="OrthoDB" id="9772497at2"/>
<dbReference type="Pfam" id="PF14031">
    <property type="entry name" value="D-ser_dehydrat"/>
    <property type="match status" value="1"/>
</dbReference>
<evidence type="ECO:0000256" key="1">
    <source>
        <dbReference type="ARBA" id="ARBA00005323"/>
    </source>
</evidence>
<dbReference type="EMBL" id="FOZW01000009">
    <property type="protein sequence ID" value="SFT06249.1"/>
    <property type="molecule type" value="Genomic_DNA"/>
</dbReference>
<comment type="similarity">
    <text evidence="1">Belongs to the DSD1 family.</text>
</comment>
<dbReference type="Pfam" id="PF01168">
    <property type="entry name" value="Ala_racemase_N"/>
    <property type="match status" value="1"/>
</dbReference>
<organism evidence="4 5">
    <name type="scientific">Alloyangia pacifica</name>
    <dbReference type="NCBI Taxonomy" id="311180"/>
    <lineage>
        <taxon>Bacteria</taxon>
        <taxon>Pseudomonadati</taxon>
        <taxon>Pseudomonadota</taxon>
        <taxon>Alphaproteobacteria</taxon>
        <taxon>Rhodobacterales</taxon>
        <taxon>Roseobacteraceae</taxon>
        <taxon>Alloyangia</taxon>
    </lineage>
</organism>
<proteinExistence type="inferred from homology"/>
<protein>
    <submittedName>
        <fullName evidence="4">D-serine deaminase, pyridoxal phosphate-dependent</fullName>
    </submittedName>
</protein>
<gene>
    <name evidence="4" type="ORF">SAMN04488050_109104</name>
</gene>
<dbReference type="AlphaFoldDB" id="A0A1I6UXS2"/>
<dbReference type="Gene3D" id="3.20.20.10">
    <property type="entry name" value="Alanine racemase"/>
    <property type="match status" value="1"/>
</dbReference>
<evidence type="ECO:0000256" key="2">
    <source>
        <dbReference type="ARBA" id="ARBA00023239"/>
    </source>
</evidence>
<dbReference type="SMART" id="SM01119">
    <property type="entry name" value="D-ser_dehydrat"/>
    <property type="match status" value="1"/>
</dbReference>
<evidence type="ECO:0000313" key="5">
    <source>
        <dbReference type="Proteomes" id="UP000199392"/>
    </source>
</evidence>
<name>A0A1I6UXS2_9RHOB</name>
<reference evidence="5" key="1">
    <citation type="submission" date="2016-10" db="EMBL/GenBank/DDBJ databases">
        <authorList>
            <person name="Varghese N."/>
            <person name="Submissions S."/>
        </authorList>
    </citation>
    <scope>NUCLEOTIDE SEQUENCE [LARGE SCALE GENOMIC DNA]</scope>
    <source>
        <strain evidence="5">DSM 26894</strain>
    </source>
</reference>
<dbReference type="Gene3D" id="2.40.37.20">
    <property type="entry name" value="D-serine dehydratase-like domain"/>
    <property type="match status" value="1"/>
</dbReference>
<accession>A0A1I6UXS2</accession>
<dbReference type="Proteomes" id="UP000199392">
    <property type="component" value="Unassembled WGS sequence"/>
</dbReference>
<dbReference type="STRING" id="311180.SAMN04488050_109104"/>
<dbReference type="InterPro" id="IPR029066">
    <property type="entry name" value="PLP-binding_barrel"/>
</dbReference>
<dbReference type="PANTHER" id="PTHR28004:SF2">
    <property type="entry name" value="D-SERINE DEHYDRATASE"/>
    <property type="match status" value="1"/>
</dbReference>
<dbReference type="RefSeq" id="WP_092429343.1">
    <property type="nucleotide sequence ID" value="NZ_FNCL01000014.1"/>
</dbReference>
<dbReference type="PANTHER" id="PTHR28004">
    <property type="entry name" value="ZGC:162816-RELATED"/>
    <property type="match status" value="1"/>
</dbReference>
<evidence type="ECO:0000259" key="3">
    <source>
        <dbReference type="SMART" id="SM01119"/>
    </source>
</evidence>
<dbReference type="CDD" id="cd06819">
    <property type="entry name" value="PLPDE_III_LS_D-TA"/>
    <property type="match status" value="1"/>
</dbReference>
<dbReference type="GO" id="GO:0036088">
    <property type="term" value="P:D-serine catabolic process"/>
    <property type="evidence" value="ECO:0007669"/>
    <property type="project" value="TreeGrafter"/>
</dbReference>
<dbReference type="InterPro" id="IPR051466">
    <property type="entry name" value="D-amino_acid_metab_enzyme"/>
</dbReference>
<dbReference type="InterPro" id="IPR042208">
    <property type="entry name" value="D-ser_dehydrat-like_sf"/>
</dbReference>
<dbReference type="InterPro" id="IPR026956">
    <property type="entry name" value="D-ser_dehydrat-like_dom"/>
</dbReference>
<evidence type="ECO:0000313" key="4">
    <source>
        <dbReference type="EMBL" id="SFT06249.1"/>
    </source>
</evidence>
<sequence length="379" mass="40187">MFQDPPDPGYDVPARIGDPLSKVFTPALVIDLDAFDRNLMRMKRFVAARGLRLRAHAKTHKSADIAKLQIESGGAVGICSQKVSEAEALVRAGITDVLVSNQIWGEARAARLARLAEHAKVQVCVDDPAQVAQISAAAVAAGVEIGLLVEIDCGARRCGVQPGSEAVTLARLVDASDGLRFNGLQAYQGSLQHIACAEERRVAARSAAKATKTTITALREAGLSCETIGGAGTGSFVLDADLGAVNELQCGSYIFMDADYDRVSEASGERPGGMENALFVLTEVMSRPVPGRAICDAGLKALAVDSGLPRIDVPGLRYTGASDEHGTIEDPEEKLALGNRLMLVPGHCDPTCNLHDFYIGVRDGRVETIWPVTARGKLF</sequence>
<dbReference type="GO" id="GO:0008721">
    <property type="term" value="F:D-serine ammonia-lyase activity"/>
    <property type="evidence" value="ECO:0007669"/>
    <property type="project" value="TreeGrafter"/>
</dbReference>